<feature type="compositionally biased region" description="Low complexity" evidence="1">
    <location>
        <begin position="129"/>
        <end position="146"/>
    </location>
</feature>
<dbReference type="VEuPathDB" id="FungiDB:VP01_3014g1"/>
<evidence type="ECO:0000313" key="2">
    <source>
        <dbReference type="EMBL" id="KNZ54186.1"/>
    </source>
</evidence>
<keyword evidence="3" id="KW-1185">Reference proteome</keyword>
<comment type="caution">
    <text evidence="2">The sequence shown here is derived from an EMBL/GenBank/DDBJ whole genome shotgun (WGS) entry which is preliminary data.</text>
</comment>
<sequence length="226" mass="25278">MYHRLKTDEIQPQMLGMISPRQNFAAEEYLWQDAAGEESSAANFCGAEIIPGKILPWRNHPRQNFAAEKSSPAKFCRGGFLRGKILPRRPPQHHFAAESIINQISGLSSDPVLNHLVSIRQLKRSNMSNQTNQPTTDQPTTNQATAMKPPGSPRKCRPQPAIGRGFPLNTHLKIKVMAGLGRLYADLKVSISCLEQHVTLGKILFHLFSSLGWIDWAESLKSFKVE</sequence>
<accession>A0A0L6V088</accession>
<proteinExistence type="predicted"/>
<dbReference type="OrthoDB" id="26401at2759"/>
<evidence type="ECO:0000313" key="3">
    <source>
        <dbReference type="Proteomes" id="UP000037035"/>
    </source>
</evidence>
<evidence type="ECO:0000256" key="1">
    <source>
        <dbReference type="SAM" id="MobiDB-lite"/>
    </source>
</evidence>
<dbReference type="EMBL" id="LAVV01007963">
    <property type="protein sequence ID" value="KNZ54186.1"/>
    <property type="molecule type" value="Genomic_DNA"/>
</dbReference>
<name>A0A0L6V088_9BASI</name>
<dbReference type="Proteomes" id="UP000037035">
    <property type="component" value="Unassembled WGS sequence"/>
</dbReference>
<dbReference type="AlphaFoldDB" id="A0A0L6V088"/>
<gene>
    <name evidence="2" type="ORF">VP01_3014g1</name>
</gene>
<feature type="region of interest" description="Disordered" evidence="1">
    <location>
        <begin position="124"/>
        <end position="157"/>
    </location>
</feature>
<protein>
    <submittedName>
        <fullName evidence="2">Uncharacterized protein</fullName>
    </submittedName>
</protein>
<organism evidence="2 3">
    <name type="scientific">Puccinia sorghi</name>
    <dbReference type="NCBI Taxonomy" id="27349"/>
    <lineage>
        <taxon>Eukaryota</taxon>
        <taxon>Fungi</taxon>
        <taxon>Dikarya</taxon>
        <taxon>Basidiomycota</taxon>
        <taxon>Pucciniomycotina</taxon>
        <taxon>Pucciniomycetes</taxon>
        <taxon>Pucciniales</taxon>
        <taxon>Pucciniaceae</taxon>
        <taxon>Puccinia</taxon>
    </lineage>
</organism>
<reference evidence="2 3" key="1">
    <citation type="submission" date="2015-08" db="EMBL/GenBank/DDBJ databases">
        <title>Next Generation Sequencing and Analysis of the Genome of Puccinia sorghi L Schw, the Causal Agent of Maize Common Rust.</title>
        <authorList>
            <person name="Rochi L."/>
            <person name="Burguener G."/>
            <person name="Darino M."/>
            <person name="Turjanski A."/>
            <person name="Kreff E."/>
            <person name="Dieguez M.J."/>
            <person name="Sacco F."/>
        </authorList>
    </citation>
    <scope>NUCLEOTIDE SEQUENCE [LARGE SCALE GENOMIC DNA]</scope>
    <source>
        <strain evidence="2 3">RO10H11247</strain>
    </source>
</reference>
<dbReference type="STRING" id="27349.A0A0L6V088"/>